<dbReference type="CDD" id="cd00082">
    <property type="entry name" value="HisKA"/>
    <property type="match status" value="1"/>
</dbReference>
<evidence type="ECO:0000256" key="4">
    <source>
        <dbReference type="ARBA" id="ARBA00022679"/>
    </source>
</evidence>
<keyword evidence="3" id="KW-0597">Phosphoprotein</keyword>
<evidence type="ECO:0000313" key="11">
    <source>
        <dbReference type="Proteomes" id="UP000181870"/>
    </source>
</evidence>
<sequence length="869" mass="99285">MNRRYYCLLIVLFFAVLIQAAAAERTYNILFIQSYTSQTPWHNDLNQGLVKGFKESGLKVNITTEYLDADFWAFNSEKVIMRRFCQRARDRQTDLIITASDEAFYTLFACGDSLPLQIPVVFFGIKYPDMELIATHPNVCGFTANPDFDVILRQAQKIFPQRKEVVCVIDNSFLSNKGLEDFEEEWKIFQKDNPDYRMKVYNTQNHTTSHIIAAICYPRNSYERLVVAPKWSPFLSFVGKNSKAPVFSSQNVGLTNGVFCAYDSDSYASALSAAQRAALVLKGTSPQEIGVTEITQGFIYDYKQLDYFHIASDKVSSSGTIVNEPYWEKYKYLFILLYPSILALLIASIVWLMRANRRESKRRIQAQTRLLVQNKLVEQRNEFDNVFHSIRDGVITYDTDLHIHFTNRSLLQMLHLPYESGGRFYEGMMAGSIFKVYYNGQDILHSMLKQVAAKGESVKIPQGAFMKEVHSDKYFPVSGEIVPIRSKDTITGMALSARNISNEEMQKRFFDMAVDESSIYPWQFDMETNCFIFPQGFLKRLGYDESVTTISRDEMDRSIHPEDLKEISPLFDRALTGEDSNTRLNFRQRNVNGEYEWWEYRSSVITGLTQDSLYNILGVCQSIQRYKTAEQEMREARDKALQADKLKSAFLANMSHEIRTPLNAIVGFSDLLSDTSGFTGEEIAQFIGTINKNCGLLLALINDILDLSRIESGTMEFMFAEHNLPLLLKTVHDSQRLNMPPGVELVLRMPESDKKYLTTDNVRLQQVVNNLINNAAKFTSSGFITFGYEDDEIPGYTRVFVEDTGVGISEEGIRHIFERFYKVDNFTQGAGLGLSICQTIIERLNGTISVTSEVGKGTRFTVRLPNYCE</sequence>
<proteinExistence type="predicted"/>
<evidence type="ECO:0000259" key="8">
    <source>
        <dbReference type="PROSITE" id="PS50109"/>
    </source>
</evidence>
<dbReference type="PANTHER" id="PTHR43711:SF31">
    <property type="entry name" value="HISTIDINE KINASE"/>
    <property type="match status" value="1"/>
</dbReference>
<dbReference type="InterPro" id="IPR013655">
    <property type="entry name" value="PAS_fold_3"/>
</dbReference>
<dbReference type="GO" id="GO:0000155">
    <property type="term" value="F:phosphorelay sensor kinase activity"/>
    <property type="evidence" value="ECO:0007669"/>
    <property type="project" value="InterPro"/>
</dbReference>
<dbReference type="InterPro" id="IPR004358">
    <property type="entry name" value="Sig_transdc_His_kin-like_C"/>
</dbReference>
<evidence type="ECO:0000313" key="9">
    <source>
        <dbReference type="EMBL" id="SDB78492.1"/>
    </source>
</evidence>
<keyword evidence="7" id="KW-0472">Membrane</keyword>
<dbReference type="EC" id="2.7.13.3" evidence="2"/>
<dbReference type="SUPFAM" id="SSF55874">
    <property type="entry name" value="ATPase domain of HSP90 chaperone/DNA topoisomerase II/histidine kinase"/>
    <property type="match status" value="1"/>
</dbReference>
<dbReference type="Pfam" id="PF00512">
    <property type="entry name" value="HisKA"/>
    <property type="match status" value="1"/>
</dbReference>
<dbReference type="Gene3D" id="3.30.450.20">
    <property type="entry name" value="PAS domain"/>
    <property type="match status" value="2"/>
</dbReference>
<dbReference type="InterPro" id="IPR003661">
    <property type="entry name" value="HisK_dim/P_dom"/>
</dbReference>
<dbReference type="Proteomes" id="UP000183670">
    <property type="component" value="Unassembled WGS sequence"/>
</dbReference>
<dbReference type="Gene3D" id="1.10.287.130">
    <property type="match status" value="1"/>
</dbReference>
<dbReference type="InterPro" id="IPR050736">
    <property type="entry name" value="Sensor_HK_Regulatory"/>
</dbReference>
<evidence type="ECO:0000256" key="5">
    <source>
        <dbReference type="ARBA" id="ARBA00022777"/>
    </source>
</evidence>
<feature type="domain" description="Histidine kinase" evidence="8">
    <location>
        <begin position="653"/>
        <end position="868"/>
    </location>
</feature>
<dbReference type="InterPro" id="IPR036097">
    <property type="entry name" value="HisK_dim/P_sf"/>
</dbReference>
<evidence type="ECO:0000256" key="1">
    <source>
        <dbReference type="ARBA" id="ARBA00000085"/>
    </source>
</evidence>
<evidence type="ECO:0000313" key="12">
    <source>
        <dbReference type="Proteomes" id="UP000183670"/>
    </source>
</evidence>
<reference evidence="11 12" key="1">
    <citation type="submission" date="2016-10" db="EMBL/GenBank/DDBJ databases">
        <authorList>
            <person name="de Groot N.N."/>
        </authorList>
    </citation>
    <scope>NUCLEOTIDE SEQUENCE [LARGE SCALE GENOMIC DNA]</scope>
    <source>
        <strain evidence="9 12">NLAE-zl-C500</strain>
        <strain evidence="10 11">NLAE-zl-C57</strain>
    </source>
</reference>
<dbReference type="InterPro" id="IPR007487">
    <property type="entry name" value="ABC_transpt-TYRBP-like"/>
</dbReference>
<dbReference type="PANTHER" id="PTHR43711">
    <property type="entry name" value="TWO-COMPONENT HISTIDINE KINASE"/>
    <property type="match status" value="1"/>
</dbReference>
<dbReference type="InterPro" id="IPR003594">
    <property type="entry name" value="HATPase_dom"/>
</dbReference>
<protein>
    <recommendedName>
        <fullName evidence="2">histidine kinase</fullName>
        <ecNumber evidence="2">2.7.13.3</ecNumber>
    </recommendedName>
</protein>
<dbReference type="SUPFAM" id="SSF55785">
    <property type="entry name" value="PYP-like sensor domain (PAS domain)"/>
    <property type="match status" value="2"/>
</dbReference>
<dbReference type="SUPFAM" id="SSF47384">
    <property type="entry name" value="Homodimeric domain of signal transducing histidine kinase"/>
    <property type="match status" value="1"/>
</dbReference>
<accession>A0A1G6G916</accession>
<dbReference type="EMBL" id="FNDO01000049">
    <property type="protein sequence ID" value="SDI48947.1"/>
    <property type="molecule type" value="Genomic_DNA"/>
</dbReference>
<dbReference type="Proteomes" id="UP000181870">
    <property type="component" value="Unassembled WGS sequence"/>
</dbReference>
<keyword evidence="7" id="KW-0812">Transmembrane</keyword>
<dbReference type="SMART" id="SM00387">
    <property type="entry name" value="HATPase_c"/>
    <property type="match status" value="1"/>
</dbReference>
<dbReference type="EMBL" id="FMYE01000042">
    <property type="protein sequence ID" value="SDB78492.1"/>
    <property type="molecule type" value="Genomic_DNA"/>
</dbReference>
<gene>
    <name evidence="9" type="ORF">SAMN05192581_10425</name>
    <name evidence="10" type="ORF">SAMN05192582_10495</name>
</gene>
<evidence type="ECO:0000313" key="10">
    <source>
        <dbReference type="EMBL" id="SDI48947.1"/>
    </source>
</evidence>
<dbReference type="InterPro" id="IPR005467">
    <property type="entry name" value="His_kinase_dom"/>
</dbReference>
<dbReference type="PRINTS" id="PR00344">
    <property type="entry name" value="BCTRLSENSOR"/>
</dbReference>
<keyword evidence="6" id="KW-0902">Two-component regulatory system</keyword>
<dbReference type="RefSeq" id="WP_074559223.1">
    <property type="nucleotide sequence ID" value="NZ_FMYE01000042.1"/>
</dbReference>
<keyword evidence="7" id="KW-1133">Transmembrane helix</keyword>
<name>A0A1G6G916_BACOV</name>
<dbReference type="Gene3D" id="3.40.50.2300">
    <property type="match status" value="2"/>
</dbReference>
<dbReference type="Pfam" id="PF02518">
    <property type="entry name" value="HATPase_c"/>
    <property type="match status" value="1"/>
</dbReference>
<evidence type="ECO:0000256" key="3">
    <source>
        <dbReference type="ARBA" id="ARBA00022553"/>
    </source>
</evidence>
<dbReference type="AlphaFoldDB" id="A0A1G6G916"/>
<dbReference type="PROSITE" id="PS50109">
    <property type="entry name" value="HIS_KIN"/>
    <property type="match status" value="1"/>
</dbReference>
<dbReference type="Pfam" id="PF04392">
    <property type="entry name" value="ABC_sub_bind"/>
    <property type="match status" value="1"/>
</dbReference>
<keyword evidence="5 9" id="KW-0418">Kinase</keyword>
<evidence type="ECO:0000256" key="7">
    <source>
        <dbReference type="SAM" id="Phobius"/>
    </source>
</evidence>
<dbReference type="InterPro" id="IPR036890">
    <property type="entry name" value="HATPase_C_sf"/>
</dbReference>
<organism evidence="9 12">
    <name type="scientific">Bacteroides ovatus</name>
    <dbReference type="NCBI Taxonomy" id="28116"/>
    <lineage>
        <taxon>Bacteria</taxon>
        <taxon>Pseudomonadati</taxon>
        <taxon>Bacteroidota</taxon>
        <taxon>Bacteroidia</taxon>
        <taxon>Bacteroidales</taxon>
        <taxon>Bacteroidaceae</taxon>
        <taxon>Bacteroides</taxon>
    </lineage>
</organism>
<dbReference type="SMART" id="SM00388">
    <property type="entry name" value="HisKA"/>
    <property type="match status" value="1"/>
</dbReference>
<keyword evidence="4" id="KW-0808">Transferase</keyword>
<evidence type="ECO:0000256" key="6">
    <source>
        <dbReference type="ARBA" id="ARBA00023012"/>
    </source>
</evidence>
<dbReference type="InterPro" id="IPR035965">
    <property type="entry name" value="PAS-like_dom_sf"/>
</dbReference>
<feature type="transmembrane region" description="Helical" evidence="7">
    <location>
        <begin position="332"/>
        <end position="353"/>
    </location>
</feature>
<comment type="catalytic activity">
    <reaction evidence="1">
        <text>ATP + protein L-histidine = ADP + protein N-phospho-L-histidine.</text>
        <dbReference type="EC" id="2.7.13.3"/>
    </reaction>
</comment>
<dbReference type="Pfam" id="PF08447">
    <property type="entry name" value="PAS_3"/>
    <property type="match status" value="1"/>
</dbReference>
<evidence type="ECO:0000256" key="2">
    <source>
        <dbReference type="ARBA" id="ARBA00012438"/>
    </source>
</evidence>
<dbReference type="Gene3D" id="3.30.565.10">
    <property type="entry name" value="Histidine kinase-like ATPase, C-terminal domain"/>
    <property type="match status" value="1"/>
</dbReference>